<feature type="region of interest" description="Disordered" evidence="1">
    <location>
        <begin position="220"/>
        <end position="293"/>
    </location>
</feature>
<organism evidence="2 3">
    <name type="scientific">Meristemomyces frigidus</name>
    <dbReference type="NCBI Taxonomy" id="1508187"/>
    <lineage>
        <taxon>Eukaryota</taxon>
        <taxon>Fungi</taxon>
        <taxon>Dikarya</taxon>
        <taxon>Ascomycota</taxon>
        <taxon>Pezizomycotina</taxon>
        <taxon>Dothideomycetes</taxon>
        <taxon>Dothideomycetidae</taxon>
        <taxon>Mycosphaerellales</taxon>
        <taxon>Teratosphaeriaceae</taxon>
        <taxon>Meristemomyces</taxon>
    </lineage>
</organism>
<protein>
    <submittedName>
        <fullName evidence="2">Uncharacterized protein</fullName>
    </submittedName>
</protein>
<evidence type="ECO:0000313" key="3">
    <source>
        <dbReference type="Proteomes" id="UP001310890"/>
    </source>
</evidence>
<name>A0AAN7TK64_9PEZI</name>
<accession>A0AAN7TK64</accession>
<feature type="compositionally biased region" description="Basic and acidic residues" evidence="1">
    <location>
        <begin position="255"/>
        <end position="267"/>
    </location>
</feature>
<evidence type="ECO:0000256" key="1">
    <source>
        <dbReference type="SAM" id="MobiDB-lite"/>
    </source>
</evidence>
<evidence type="ECO:0000313" key="2">
    <source>
        <dbReference type="EMBL" id="KAK5113694.1"/>
    </source>
</evidence>
<sequence>MFTGEMTWYDVGQGSCGLTSSPGEHVVAMSTAQMGVFPNPNLNPSAVLLSLFVMGTHVLRRILFEAVAPTSDGRVVVDWWFSAGVGGGEDGVERRNAVGGDVVVGSGDQEEKVSASKASSIVPTALPIAAFATEKRAGNHATITTKISPVVESAASEMLSMVALEDIASLAEMEAQPTTATLVSYTTIPSAKTVGGTVSLAVNMASISMTVVAHQASTASAATTINPSPSLTTTSKPEITPTNATGPTAKNETSSSHDHATAPEHHPITTPISTSEPECTPPALTKSTKPKDTDLFFTLPTATNMPKPDTEIFPSEARIEGVTKVLCGLLVVLPIVVFFA</sequence>
<dbReference type="Proteomes" id="UP001310890">
    <property type="component" value="Unassembled WGS sequence"/>
</dbReference>
<reference evidence="2" key="1">
    <citation type="submission" date="2023-08" db="EMBL/GenBank/DDBJ databases">
        <title>Black Yeasts Isolated from many extreme environments.</title>
        <authorList>
            <person name="Coleine C."/>
            <person name="Stajich J.E."/>
            <person name="Selbmann L."/>
        </authorList>
    </citation>
    <scope>NUCLEOTIDE SEQUENCE</scope>
    <source>
        <strain evidence="2">CCFEE 5401</strain>
    </source>
</reference>
<feature type="compositionally biased region" description="Polar residues" evidence="1">
    <location>
        <begin position="225"/>
        <end position="254"/>
    </location>
</feature>
<gene>
    <name evidence="2" type="ORF">LTR62_003321</name>
</gene>
<proteinExistence type="predicted"/>
<dbReference type="AlphaFoldDB" id="A0AAN7TK64"/>
<comment type="caution">
    <text evidence="2">The sequence shown here is derived from an EMBL/GenBank/DDBJ whole genome shotgun (WGS) entry which is preliminary data.</text>
</comment>
<dbReference type="CDD" id="cd22191">
    <property type="entry name" value="DPBB_RlpA_EXP_N-like"/>
    <property type="match status" value="1"/>
</dbReference>
<dbReference type="EMBL" id="JAVRRL010000022">
    <property type="protein sequence ID" value="KAK5113694.1"/>
    <property type="molecule type" value="Genomic_DNA"/>
</dbReference>